<dbReference type="PANTHER" id="PTHR44196">
    <property type="entry name" value="DEHYDROGENASE/REDUCTASE SDR FAMILY MEMBER 7B"/>
    <property type="match status" value="1"/>
</dbReference>
<dbReference type="GO" id="GO:0016020">
    <property type="term" value="C:membrane"/>
    <property type="evidence" value="ECO:0007669"/>
    <property type="project" value="TreeGrafter"/>
</dbReference>
<proteinExistence type="inferred from homology"/>
<keyword evidence="7" id="KW-1185">Reference proteome</keyword>
<comment type="function">
    <text evidence="4">Putative oxidoreductase.</text>
</comment>
<accession>A0AAD5X784</accession>
<evidence type="ECO:0000256" key="5">
    <source>
        <dbReference type="SAM" id="MobiDB-lite"/>
    </source>
</evidence>
<dbReference type="PRINTS" id="PR00081">
    <property type="entry name" value="GDHRDH"/>
</dbReference>
<dbReference type="SUPFAM" id="SSF51735">
    <property type="entry name" value="NAD(P)-binding Rossmann-fold domains"/>
    <property type="match status" value="1"/>
</dbReference>
<dbReference type="EMBL" id="JADGJD010000205">
    <property type="protein sequence ID" value="KAJ3053461.1"/>
    <property type="molecule type" value="Genomic_DNA"/>
</dbReference>
<feature type="region of interest" description="Disordered" evidence="5">
    <location>
        <begin position="272"/>
        <end position="304"/>
    </location>
</feature>
<dbReference type="Proteomes" id="UP001212841">
    <property type="component" value="Unassembled WGS sequence"/>
</dbReference>
<protein>
    <submittedName>
        <fullName evidence="6">Uncharacterized protein</fullName>
    </submittedName>
</protein>
<evidence type="ECO:0000256" key="1">
    <source>
        <dbReference type="ARBA" id="ARBA00006484"/>
    </source>
</evidence>
<comment type="similarity">
    <text evidence="1">Belongs to the short-chain dehydrogenases/reductases (SDR) family.</text>
</comment>
<keyword evidence="3" id="KW-0560">Oxidoreductase</keyword>
<evidence type="ECO:0000313" key="6">
    <source>
        <dbReference type="EMBL" id="KAJ3053461.1"/>
    </source>
</evidence>
<dbReference type="Gene3D" id="3.40.50.720">
    <property type="entry name" value="NAD(P)-binding Rossmann-like Domain"/>
    <property type="match status" value="1"/>
</dbReference>
<evidence type="ECO:0000256" key="2">
    <source>
        <dbReference type="ARBA" id="ARBA00022857"/>
    </source>
</evidence>
<name>A0AAD5X784_9FUNG</name>
<dbReference type="PANTHER" id="PTHR44196:SF1">
    <property type="entry name" value="DEHYDROGENASE_REDUCTASE SDR FAMILY MEMBER 7B"/>
    <property type="match status" value="1"/>
</dbReference>
<feature type="compositionally biased region" description="Low complexity" evidence="5">
    <location>
        <begin position="274"/>
        <end position="287"/>
    </location>
</feature>
<reference evidence="6" key="1">
    <citation type="submission" date="2020-05" db="EMBL/GenBank/DDBJ databases">
        <title>Phylogenomic resolution of chytrid fungi.</title>
        <authorList>
            <person name="Stajich J.E."/>
            <person name="Amses K."/>
            <person name="Simmons R."/>
            <person name="Seto K."/>
            <person name="Myers J."/>
            <person name="Bonds A."/>
            <person name="Quandt C.A."/>
            <person name="Barry K."/>
            <person name="Liu P."/>
            <person name="Grigoriev I."/>
            <person name="Longcore J.E."/>
            <person name="James T.Y."/>
        </authorList>
    </citation>
    <scope>NUCLEOTIDE SEQUENCE</scope>
    <source>
        <strain evidence="6">JEL0318</strain>
    </source>
</reference>
<dbReference type="InterPro" id="IPR002347">
    <property type="entry name" value="SDR_fam"/>
</dbReference>
<sequence>MLGVLAVTLTACYLFMRFSHKQMPKIVKGERIVIIGASSGIGYQTALRYAARGARLLVVARRKQLLDNLVSECLSFPSCTEATSLVADITIEDDVKRISKTAKRVLGGCDTVVINAGVLSVLPFRDLCKLDGPEAEDEDSNGNSESGAQGEGWEKIAAGEDAATAPTQETGSGNTTSSVSANMIDKMFKTNVLGPIYVAKFFTDLLIESSGKFVVVSSLAGVLAAPTRSIYTSTKFAITGFFTSLRIELAKHNVSVCIIYPGSVSTDLRNAAVDASPTPSSSSDAPSSPSPPLSTEPSSRKRITPEQCADAIIRAADERARETFVPGKYRVGAIVRPVLPGLIDYFAAKKYGYT</sequence>
<dbReference type="PROSITE" id="PS00061">
    <property type="entry name" value="ADH_SHORT"/>
    <property type="match status" value="1"/>
</dbReference>
<evidence type="ECO:0000313" key="7">
    <source>
        <dbReference type="Proteomes" id="UP001212841"/>
    </source>
</evidence>
<evidence type="ECO:0000256" key="4">
    <source>
        <dbReference type="ARBA" id="ARBA00037096"/>
    </source>
</evidence>
<dbReference type="InterPro" id="IPR020904">
    <property type="entry name" value="Sc_DH/Rdtase_CS"/>
</dbReference>
<organism evidence="6 7">
    <name type="scientific">Rhizophlyctis rosea</name>
    <dbReference type="NCBI Taxonomy" id="64517"/>
    <lineage>
        <taxon>Eukaryota</taxon>
        <taxon>Fungi</taxon>
        <taxon>Fungi incertae sedis</taxon>
        <taxon>Chytridiomycota</taxon>
        <taxon>Chytridiomycota incertae sedis</taxon>
        <taxon>Chytridiomycetes</taxon>
        <taxon>Rhizophlyctidales</taxon>
        <taxon>Rhizophlyctidaceae</taxon>
        <taxon>Rhizophlyctis</taxon>
    </lineage>
</organism>
<comment type="caution">
    <text evidence="6">The sequence shown here is derived from an EMBL/GenBank/DDBJ whole genome shotgun (WGS) entry which is preliminary data.</text>
</comment>
<keyword evidence="2" id="KW-0521">NADP</keyword>
<dbReference type="GO" id="GO:0016491">
    <property type="term" value="F:oxidoreductase activity"/>
    <property type="evidence" value="ECO:0007669"/>
    <property type="project" value="UniProtKB-KW"/>
</dbReference>
<gene>
    <name evidence="6" type="ORF">HK097_004212</name>
</gene>
<dbReference type="Pfam" id="PF00106">
    <property type="entry name" value="adh_short"/>
    <property type="match status" value="2"/>
</dbReference>
<dbReference type="InterPro" id="IPR036291">
    <property type="entry name" value="NAD(P)-bd_dom_sf"/>
</dbReference>
<dbReference type="AlphaFoldDB" id="A0AAD5X784"/>
<evidence type="ECO:0000256" key="3">
    <source>
        <dbReference type="ARBA" id="ARBA00023002"/>
    </source>
</evidence>